<name>A0AAW2F2S5_9HYME</name>
<dbReference type="Proteomes" id="UP001430953">
    <property type="component" value="Unassembled WGS sequence"/>
</dbReference>
<evidence type="ECO:0000313" key="1">
    <source>
        <dbReference type="EMBL" id="KAL0110308.1"/>
    </source>
</evidence>
<proteinExistence type="predicted"/>
<sequence>MYKIEPALEIQSARGNYVGVLRFAPRKRFESSEIEIHVCARLYLTLTCSMLLQSLGHARCPTIYRNSIFMLNWSMQLTRIDRIRKTADSPPCSHSSVRRR</sequence>
<reference evidence="1 2" key="1">
    <citation type="submission" date="2023-03" db="EMBL/GenBank/DDBJ databases">
        <title>High recombination rates correlate with genetic variation in Cardiocondyla obscurior ants.</title>
        <authorList>
            <person name="Errbii M."/>
        </authorList>
    </citation>
    <scope>NUCLEOTIDE SEQUENCE [LARGE SCALE GENOMIC DNA]</scope>
    <source>
        <strain evidence="1">Alpha-2009</strain>
        <tissue evidence="1">Whole body</tissue>
    </source>
</reference>
<evidence type="ECO:0000313" key="2">
    <source>
        <dbReference type="Proteomes" id="UP001430953"/>
    </source>
</evidence>
<keyword evidence="2" id="KW-1185">Reference proteome</keyword>
<accession>A0AAW2F2S5</accession>
<organism evidence="1 2">
    <name type="scientific">Cardiocondyla obscurior</name>
    <dbReference type="NCBI Taxonomy" id="286306"/>
    <lineage>
        <taxon>Eukaryota</taxon>
        <taxon>Metazoa</taxon>
        <taxon>Ecdysozoa</taxon>
        <taxon>Arthropoda</taxon>
        <taxon>Hexapoda</taxon>
        <taxon>Insecta</taxon>
        <taxon>Pterygota</taxon>
        <taxon>Neoptera</taxon>
        <taxon>Endopterygota</taxon>
        <taxon>Hymenoptera</taxon>
        <taxon>Apocrita</taxon>
        <taxon>Aculeata</taxon>
        <taxon>Formicoidea</taxon>
        <taxon>Formicidae</taxon>
        <taxon>Myrmicinae</taxon>
        <taxon>Cardiocondyla</taxon>
    </lineage>
</organism>
<protein>
    <submittedName>
        <fullName evidence="1">Uncharacterized protein</fullName>
    </submittedName>
</protein>
<dbReference type="AlphaFoldDB" id="A0AAW2F2S5"/>
<dbReference type="EMBL" id="JADYXP020000014">
    <property type="protein sequence ID" value="KAL0110308.1"/>
    <property type="molecule type" value="Genomic_DNA"/>
</dbReference>
<gene>
    <name evidence="1" type="ORF">PUN28_013752</name>
</gene>
<comment type="caution">
    <text evidence="1">The sequence shown here is derived from an EMBL/GenBank/DDBJ whole genome shotgun (WGS) entry which is preliminary data.</text>
</comment>